<keyword evidence="2 12" id="KW-0575">Peroxidase</keyword>
<evidence type="ECO:0000259" key="11">
    <source>
        <dbReference type="Pfam" id="PF20628"/>
    </source>
</evidence>
<protein>
    <submittedName>
        <fullName evidence="12">Dyp-type peroxidase</fullName>
    </submittedName>
</protein>
<feature type="domain" description="Dyp-type peroxidase C-terminal" evidence="11">
    <location>
        <begin position="224"/>
        <end position="395"/>
    </location>
</feature>
<dbReference type="InterPro" id="IPR011008">
    <property type="entry name" value="Dimeric_a/b-barrel"/>
</dbReference>
<dbReference type="InterPro" id="IPR006314">
    <property type="entry name" value="Dyp_peroxidase"/>
</dbReference>
<dbReference type="RefSeq" id="WP_149620651.1">
    <property type="nucleotide sequence ID" value="NZ_JBITUG010000017.1"/>
</dbReference>
<dbReference type="InterPro" id="IPR048328">
    <property type="entry name" value="Dyp_perox_C"/>
</dbReference>
<evidence type="ECO:0000256" key="1">
    <source>
        <dbReference type="ARBA" id="ARBA00001970"/>
    </source>
</evidence>
<dbReference type="Pfam" id="PF20628">
    <property type="entry name" value="Dyp_perox_C"/>
    <property type="match status" value="1"/>
</dbReference>
<evidence type="ECO:0000256" key="6">
    <source>
        <dbReference type="ARBA" id="ARBA00023002"/>
    </source>
</evidence>
<dbReference type="PROSITE" id="PS51404">
    <property type="entry name" value="DYP_PEROXIDASE"/>
    <property type="match status" value="1"/>
</dbReference>
<dbReference type="AlphaFoldDB" id="A0A5B0E725"/>
<dbReference type="InterPro" id="IPR048327">
    <property type="entry name" value="Dyp_perox_N"/>
</dbReference>
<keyword evidence="4" id="KW-0479">Metal-binding</keyword>
<gene>
    <name evidence="12" type="ORF">FQ154_17180</name>
</gene>
<comment type="cofactor">
    <cofactor evidence="1">
        <name>heme b</name>
        <dbReference type="ChEBI" id="CHEBI:60344"/>
    </cofactor>
</comment>
<evidence type="ECO:0000256" key="2">
    <source>
        <dbReference type="ARBA" id="ARBA00022559"/>
    </source>
</evidence>
<dbReference type="Proteomes" id="UP000323856">
    <property type="component" value="Unassembled WGS sequence"/>
</dbReference>
<proteinExistence type="inferred from homology"/>
<dbReference type="PANTHER" id="PTHR30521">
    <property type="entry name" value="DEFERROCHELATASE/PEROXIDASE"/>
    <property type="match status" value="1"/>
</dbReference>
<evidence type="ECO:0000256" key="8">
    <source>
        <dbReference type="ARBA" id="ARBA00025737"/>
    </source>
</evidence>
<dbReference type="GO" id="GO:0020037">
    <property type="term" value="F:heme binding"/>
    <property type="evidence" value="ECO:0007669"/>
    <property type="project" value="InterPro"/>
</dbReference>
<keyword evidence="3" id="KW-0349">Heme</keyword>
<evidence type="ECO:0000256" key="5">
    <source>
        <dbReference type="ARBA" id="ARBA00022729"/>
    </source>
</evidence>
<evidence type="ECO:0000259" key="10">
    <source>
        <dbReference type="Pfam" id="PF04261"/>
    </source>
</evidence>
<name>A0A5B0E725_9MICC</name>
<dbReference type="GO" id="GO:0004601">
    <property type="term" value="F:peroxidase activity"/>
    <property type="evidence" value="ECO:0007669"/>
    <property type="project" value="UniProtKB-KW"/>
</dbReference>
<feature type="region of interest" description="Disordered" evidence="9">
    <location>
        <begin position="285"/>
        <end position="310"/>
    </location>
</feature>
<dbReference type="SUPFAM" id="SSF54909">
    <property type="entry name" value="Dimeric alpha+beta barrel"/>
    <property type="match status" value="1"/>
</dbReference>
<dbReference type="GO" id="GO:0046872">
    <property type="term" value="F:metal ion binding"/>
    <property type="evidence" value="ECO:0007669"/>
    <property type="project" value="UniProtKB-KW"/>
</dbReference>
<dbReference type="PROSITE" id="PS51318">
    <property type="entry name" value="TAT"/>
    <property type="match status" value="1"/>
</dbReference>
<dbReference type="EMBL" id="VOBL01000022">
    <property type="protein sequence ID" value="KAA0973741.1"/>
    <property type="molecule type" value="Genomic_DNA"/>
</dbReference>
<evidence type="ECO:0000256" key="3">
    <source>
        <dbReference type="ARBA" id="ARBA00022617"/>
    </source>
</evidence>
<keyword evidence="7" id="KW-0408">Iron</keyword>
<keyword evidence="5" id="KW-0732">Signal</keyword>
<comment type="caution">
    <text evidence="12">The sequence shown here is derived from an EMBL/GenBank/DDBJ whole genome shotgun (WGS) entry which is preliminary data.</text>
</comment>
<feature type="domain" description="Dyp-type peroxidase N-terminal" evidence="10">
    <location>
        <begin position="64"/>
        <end position="212"/>
    </location>
</feature>
<evidence type="ECO:0000256" key="4">
    <source>
        <dbReference type="ARBA" id="ARBA00022723"/>
    </source>
</evidence>
<dbReference type="GO" id="GO:0005829">
    <property type="term" value="C:cytosol"/>
    <property type="evidence" value="ECO:0007669"/>
    <property type="project" value="TreeGrafter"/>
</dbReference>
<dbReference type="Pfam" id="PF04261">
    <property type="entry name" value="Dyp_perox_N"/>
    <property type="match status" value="1"/>
</dbReference>
<accession>A0A5B0E725</accession>
<evidence type="ECO:0000313" key="12">
    <source>
        <dbReference type="EMBL" id="KAA0973741.1"/>
    </source>
</evidence>
<sequence length="408" mass="44055">MPGTDTAQIPGTRHTSRRGLLFGSAAAAVTAAAGFAAGSMPAEAVEPTEALHGTDTVAFHGHRQPGITTQAPAFASFLALDLIQEPGASTAARRDVLARVLKILSDDAARLMSGRGVLADTQPEMATNPARLTITVGLGQSAVQILDPARVPGWLKDLPAFSIDKLEKAWGQSEVLVQLCSDDQITLHHGRRALEKDLRTLATTVWIQNGFRHSRGSMPEGTTMRNLFGQKDGTANPVEGMLEQAVFGGAGLEPWAEGGTSLVLRRIEMDLETWDEVDRPARDFSLGRRQSDGAPLSGQHEFDSPDLRARDDSGFPVISADSHVSRSLAREAHEKILRRGYNYVDGSRAGLIFAAYQADVDRQFVPIQQRLDEADLLNEWTTPIGSAVYAILPGCREGSFLGRELFPD</sequence>
<feature type="compositionally biased region" description="Basic and acidic residues" evidence="9">
    <location>
        <begin position="300"/>
        <end position="310"/>
    </location>
</feature>
<keyword evidence="6" id="KW-0560">Oxidoreductase</keyword>
<evidence type="ECO:0000256" key="9">
    <source>
        <dbReference type="SAM" id="MobiDB-lite"/>
    </source>
</evidence>
<dbReference type="NCBIfam" id="TIGR01413">
    <property type="entry name" value="Dyp_perox_fam"/>
    <property type="match status" value="1"/>
</dbReference>
<evidence type="ECO:0000256" key="7">
    <source>
        <dbReference type="ARBA" id="ARBA00023004"/>
    </source>
</evidence>
<dbReference type="InterPro" id="IPR006311">
    <property type="entry name" value="TAT_signal"/>
</dbReference>
<organism evidence="12 13">
    <name type="scientific">Paeniglutamicibacter gangotriensis</name>
    <dbReference type="NCBI Taxonomy" id="254787"/>
    <lineage>
        <taxon>Bacteria</taxon>
        <taxon>Bacillati</taxon>
        <taxon>Actinomycetota</taxon>
        <taxon>Actinomycetes</taxon>
        <taxon>Micrococcales</taxon>
        <taxon>Micrococcaceae</taxon>
        <taxon>Paeniglutamicibacter</taxon>
    </lineage>
</organism>
<evidence type="ECO:0000313" key="13">
    <source>
        <dbReference type="Proteomes" id="UP000323856"/>
    </source>
</evidence>
<dbReference type="PANTHER" id="PTHR30521:SF4">
    <property type="entry name" value="DEFERROCHELATASE"/>
    <property type="match status" value="1"/>
</dbReference>
<dbReference type="OrthoDB" id="9781066at2"/>
<reference evidence="12 13" key="1">
    <citation type="submission" date="2019-07" db="EMBL/GenBank/DDBJ databases">
        <title>Analysis of the biochemical properties, biological activity and biotechnological potential of siderophores and biosurfactants produced by Antarctic psychrotolerant bacteria.</title>
        <authorList>
            <person name="Styczynski M."/>
            <person name="Krucon T."/>
            <person name="Decewicz P."/>
            <person name="Dziewit L."/>
        </authorList>
    </citation>
    <scope>NUCLEOTIDE SEQUENCE [LARGE SCALE GENOMIC DNA]</scope>
    <source>
        <strain evidence="12 13">ANT_H27</strain>
    </source>
</reference>
<comment type="similarity">
    <text evidence="8">Belongs to the DyP-type peroxidase family.</text>
</comment>